<dbReference type="AlphaFoldDB" id="A0A9X4MCT9"/>
<protein>
    <submittedName>
        <fullName evidence="2">Uncharacterized protein</fullName>
    </submittedName>
</protein>
<dbReference type="RefSeq" id="WP_277909290.1">
    <property type="nucleotide sequence ID" value="NZ_VBTY01000308.1"/>
</dbReference>
<comment type="caution">
    <text evidence="2">The sequence shown here is derived from an EMBL/GenBank/DDBJ whole genome shotgun (WGS) entry which is preliminary data.</text>
</comment>
<organism evidence="2 3">
    <name type="scientific">Pseudanabaena catenata USMAC16</name>
    <dbReference type="NCBI Taxonomy" id="1855837"/>
    <lineage>
        <taxon>Bacteria</taxon>
        <taxon>Bacillati</taxon>
        <taxon>Cyanobacteriota</taxon>
        <taxon>Cyanophyceae</taxon>
        <taxon>Pseudanabaenales</taxon>
        <taxon>Pseudanabaenaceae</taxon>
        <taxon>Pseudanabaena</taxon>
    </lineage>
</organism>
<feature type="chain" id="PRO_5040942437" evidence="1">
    <location>
        <begin position="39"/>
        <end position="183"/>
    </location>
</feature>
<dbReference type="Proteomes" id="UP001152872">
    <property type="component" value="Unassembled WGS sequence"/>
</dbReference>
<sequence length="183" mass="20599">MRLNMRLNMRLKFPAQFLLLFSCLAFSYVAFGTSKALAQVAEVPNPDRNGDFSSAFQRGNRGFYTINKWLVVQPMSFSMKDYGLNCRYEPNGQLRSQIQRGAVITAVFKGTPNLQTVEPPDPANDAIVFDSNGLPWLRVKGVQNELANPVQPVSFDQLGDCYVRANLKYIAPINPDSLIFDRK</sequence>
<reference evidence="2" key="1">
    <citation type="submission" date="2019-05" db="EMBL/GenBank/DDBJ databases">
        <title>Whole genome sequencing of Pseudanabaena catenata USMAC16.</title>
        <authorList>
            <person name="Khan Z."/>
            <person name="Omar W.M."/>
            <person name="Convey P."/>
            <person name="Merican F."/>
            <person name="Najimudin N."/>
        </authorList>
    </citation>
    <scope>NUCLEOTIDE SEQUENCE</scope>
    <source>
        <strain evidence="2">USMAC16</strain>
    </source>
</reference>
<evidence type="ECO:0000256" key="1">
    <source>
        <dbReference type="SAM" id="SignalP"/>
    </source>
</evidence>
<gene>
    <name evidence="2" type="ORF">FEV09_22130</name>
</gene>
<feature type="signal peptide" evidence="1">
    <location>
        <begin position="1"/>
        <end position="38"/>
    </location>
</feature>
<accession>A0A9X4MCT9</accession>
<dbReference type="EMBL" id="VBTY01000308">
    <property type="protein sequence ID" value="MDG3497239.1"/>
    <property type="molecule type" value="Genomic_DNA"/>
</dbReference>
<evidence type="ECO:0000313" key="3">
    <source>
        <dbReference type="Proteomes" id="UP001152872"/>
    </source>
</evidence>
<proteinExistence type="predicted"/>
<evidence type="ECO:0000313" key="2">
    <source>
        <dbReference type="EMBL" id="MDG3497239.1"/>
    </source>
</evidence>
<dbReference type="PROSITE" id="PS51257">
    <property type="entry name" value="PROKAR_LIPOPROTEIN"/>
    <property type="match status" value="1"/>
</dbReference>
<name>A0A9X4MCT9_9CYAN</name>
<keyword evidence="3" id="KW-1185">Reference proteome</keyword>
<keyword evidence="1" id="KW-0732">Signal</keyword>